<dbReference type="RefSeq" id="WP_102553444.1">
    <property type="nucleotide sequence ID" value="NZ_MCZF01000272.1"/>
</dbReference>
<reference evidence="5" key="1">
    <citation type="submission" date="2016-07" db="EMBL/GenBank/DDBJ databases">
        <title>Nontailed viruses are major unrecognized killers of bacteria in the ocean.</title>
        <authorList>
            <person name="Kauffman K."/>
            <person name="Hussain F."/>
            <person name="Yang J."/>
            <person name="Arevalo P."/>
            <person name="Brown J."/>
            <person name="Cutler M."/>
            <person name="Kelly L."/>
            <person name="Polz M.F."/>
        </authorList>
    </citation>
    <scope>NUCLEOTIDE SEQUENCE [LARGE SCALE GENOMIC DNA]</scope>
    <source>
        <strain evidence="5">10N.261.48.B5</strain>
    </source>
</reference>
<evidence type="ECO:0000256" key="2">
    <source>
        <dbReference type="SAM" id="SignalP"/>
    </source>
</evidence>
<accession>A0A2N7JM22</accession>
<organism evidence="4 5">
    <name type="scientific">Vibrio splendidus</name>
    <dbReference type="NCBI Taxonomy" id="29497"/>
    <lineage>
        <taxon>Bacteria</taxon>
        <taxon>Pseudomonadati</taxon>
        <taxon>Pseudomonadota</taxon>
        <taxon>Gammaproteobacteria</taxon>
        <taxon>Vibrionales</taxon>
        <taxon>Vibrionaceae</taxon>
        <taxon>Vibrio</taxon>
    </lineage>
</organism>
<dbReference type="InterPro" id="IPR027385">
    <property type="entry name" value="Beta-barrel_OMP"/>
</dbReference>
<evidence type="ECO:0000259" key="3">
    <source>
        <dbReference type="Pfam" id="PF13505"/>
    </source>
</evidence>
<name>A0A2N7JM22_VIBSP</name>
<keyword evidence="1 2" id="KW-0732">Signal</keyword>
<feature type="chain" id="PRO_5014640178" description="Outer membrane protein beta-barrel domain-containing protein" evidence="2">
    <location>
        <begin position="23"/>
        <end position="211"/>
    </location>
</feature>
<dbReference type="AlphaFoldDB" id="A0A2N7JM22"/>
<evidence type="ECO:0000313" key="4">
    <source>
        <dbReference type="EMBL" id="PMM42604.1"/>
    </source>
</evidence>
<dbReference type="SUPFAM" id="SSF56925">
    <property type="entry name" value="OMPA-like"/>
    <property type="match status" value="1"/>
</dbReference>
<proteinExistence type="predicted"/>
<dbReference type="Gene3D" id="2.40.160.20">
    <property type="match status" value="1"/>
</dbReference>
<gene>
    <name evidence="4" type="ORF">BCT54_01115</name>
</gene>
<protein>
    <recommendedName>
        <fullName evidence="3">Outer membrane protein beta-barrel domain-containing protein</fullName>
    </recommendedName>
</protein>
<sequence>MNNKLIFSIALMSSFAANSVMASDKGFYLGGAIGSSGIDDGGLFESSREPISFEAEDNTYRIIAGYQFNRIVSLELQYTDFGDVVATNHLYKKDGFKWTPQIFSVAANLGYTFDNGVRPFGTIGLSSIDLDMKYSDGSRPSGSDFDDTGTGVRLGVGVEYTPTKHPKFSLRLGYEADAFTVETYEGYSWSQRKVKKDVVLDSFYLGATYNF</sequence>
<dbReference type="Proteomes" id="UP000235533">
    <property type="component" value="Unassembled WGS sequence"/>
</dbReference>
<evidence type="ECO:0000256" key="1">
    <source>
        <dbReference type="ARBA" id="ARBA00022729"/>
    </source>
</evidence>
<dbReference type="InterPro" id="IPR011250">
    <property type="entry name" value="OMP/PagP_B-barrel"/>
</dbReference>
<feature type="domain" description="Outer membrane protein beta-barrel" evidence="3">
    <location>
        <begin position="8"/>
        <end position="211"/>
    </location>
</feature>
<evidence type="ECO:0000313" key="5">
    <source>
        <dbReference type="Proteomes" id="UP000235533"/>
    </source>
</evidence>
<dbReference type="EMBL" id="MCZF01000272">
    <property type="protein sequence ID" value="PMM42604.1"/>
    <property type="molecule type" value="Genomic_DNA"/>
</dbReference>
<feature type="signal peptide" evidence="2">
    <location>
        <begin position="1"/>
        <end position="22"/>
    </location>
</feature>
<dbReference type="Pfam" id="PF13505">
    <property type="entry name" value="OMP_b-brl"/>
    <property type="match status" value="1"/>
</dbReference>
<comment type="caution">
    <text evidence="4">The sequence shown here is derived from an EMBL/GenBank/DDBJ whole genome shotgun (WGS) entry which is preliminary data.</text>
</comment>